<dbReference type="Gene3D" id="3.40.50.2300">
    <property type="match status" value="2"/>
</dbReference>
<reference evidence="6 7" key="1">
    <citation type="submission" date="2019-12" db="EMBL/GenBank/DDBJ databases">
        <title>Paraburkholderia acidiphila 7Q-K02 sp. nov and Paraburkholderia acidisoli DHF22 sp. nov., two strains isolated from forest soil.</title>
        <authorList>
            <person name="Gao Z."/>
            <person name="Qiu L."/>
        </authorList>
    </citation>
    <scope>NUCLEOTIDE SEQUENCE [LARGE SCALE GENOMIC DNA]</scope>
    <source>
        <strain evidence="6 7">DHF22</strain>
    </source>
</reference>
<dbReference type="RefSeq" id="WP_158953553.1">
    <property type="nucleotide sequence ID" value="NZ_CP046914.1"/>
</dbReference>
<evidence type="ECO:0000256" key="2">
    <source>
        <dbReference type="ARBA" id="ARBA00007639"/>
    </source>
</evidence>
<gene>
    <name evidence="6" type="ORF">FAZ98_21405</name>
</gene>
<comment type="similarity">
    <text evidence="2">Belongs to the bacterial solute-binding protein 2 family.</text>
</comment>
<dbReference type="Pfam" id="PF13407">
    <property type="entry name" value="Peripla_BP_4"/>
    <property type="match status" value="1"/>
</dbReference>
<evidence type="ECO:0000256" key="4">
    <source>
        <dbReference type="SAM" id="SignalP"/>
    </source>
</evidence>
<organism evidence="6 7">
    <name type="scientific">Paraburkholderia acidisoli</name>
    <dbReference type="NCBI Taxonomy" id="2571748"/>
    <lineage>
        <taxon>Bacteria</taxon>
        <taxon>Pseudomonadati</taxon>
        <taxon>Pseudomonadota</taxon>
        <taxon>Betaproteobacteria</taxon>
        <taxon>Burkholderiales</taxon>
        <taxon>Burkholderiaceae</taxon>
        <taxon>Paraburkholderia</taxon>
    </lineage>
</organism>
<dbReference type="GO" id="GO:0030313">
    <property type="term" value="C:cell envelope"/>
    <property type="evidence" value="ECO:0007669"/>
    <property type="project" value="UniProtKB-SubCell"/>
</dbReference>
<feature type="domain" description="Periplasmic binding protein" evidence="5">
    <location>
        <begin position="33"/>
        <end position="287"/>
    </location>
</feature>
<feature type="signal peptide" evidence="4">
    <location>
        <begin position="1"/>
        <end position="25"/>
    </location>
</feature>
<accession>A0A7Z2JGZ5</accession>
<evidence type="ECO:0000259" key="5">
    <source>
        <dbReference type="Pfam" id="PF13407"/>
    </source>
</evidence>
<keyword evidence="3 4" id="KW-0732">Signal</keyword>
<protein>
    <submittedName>
        <fullName evidence="6">Substrate-binding domain-containing protein</fullName>
    </submittedName>
</protein>
<name>A0A7Z2JGZ5_9BURK</name>
<dbReference type="GO" id="GO:0030246">
    <property type="term" value="F:carbohydrate binding"/>
    <property type="evidence" value="ECO:0007669"/>
    <property type="project" value="UniProtKB-ARBA"/>
</dbReference>
<dbReference type="CDD" id="cd01536">
    <property type="entry name" value="PBP1_ABC_sugar_binding-like"/>
    <property type="match status" value="1"/>
</dbReference>
<keyword evidence="7" id="KW-1185">Reference proteome</keyword>
<proteinExistence type="inferred from homology"/>
<evidence type="ECO:0000256" key="3">
    <source>
        <dbReference type="ARBA" id="ARBA00022729"/>
    </source>
</evidence>
<dbReference type="PANTHER" id="PTHR46847:SF2">
    <property type="entry name" value="ABC TRANSPORTER SUGAR-BINDING PROTEIN"/>
    <property type="match status" value="1"/>
</dbReference>
<dbReference type="OrthoDB" id="9769193at2"/>
<evidence type="ECO:0000313" key="7">
    <source>
        <dbReference type="Proteomes" id="UP000433577"/>
    </source>
</evidence>
<evidence type="ECO:0000256" key="1">
    <source>
        <dbReference type="ARBA" id="ARBA00004196"/>
    </source>
</evidence>
<dbReference type="KEGG" id="pacs:FAZ98_21405"/>
<dbReference type="InterPro" id="IPR028082">
    <property type="entry name" value="Peripla_BP_I"/>
</dbReference>
<feature type="chain" id="PRO_5030884890" evidence="4">
    <location>
        <begin position="26"/>
        <end position="303"/>
    </location>
</feature>
<dbReference type="EMBL" id="CP046914">
    <property type="protein sequence ID" value="QGZ64281.1"/>
    <property type="molecule type" value="Genomic_DNA"/>
</dbReference>
<dbReference type="SUPFAM" id="SSF53822">
    <property type="entry name" value="Periplasmic binding protein-like I"/>
    <property type="match status" value="1"/>
</dbReference>
<sequence length="303" mass="32106">MQTRIKKQLALAAAAFAVSTTYAHAAGPKLCISTWDLTNSYWVNLVNGAKEQAAKNGSELVVSNPSNDTGKQVDSIENFTTIGCKAIIIAAINPQATKSALTEARAKGVKIIAQSIETPVADVWASADEKDMGETIGAEAGKWIKDKLNGNAEVLVLDNDRIPQMITRKQGIEDGIKKYAPNAKIVAEQPAPGTSEAMQVTENVLQAHPKLQVVVSINDASALGALAAVESADRSSPTFFIGGIDATPEARTKIAAGSALRASVDNRPFENGKQDVDIALKLIKGEKLPYRQVVAVKAFTKAQ</sequence>
<dbReference type="PANTHER" id="PTHR46847">
    <property type="entry name" value="D-ALLOSE-BINDING PERIPLASMIC PROTEIN-RELATED"/>
    <property type="match status" value="1"/>
</dbReference>
<comment type="subcellular location">
    <subcellularLocation>
        <location evidence="1">Cell envelope</location>
    </subcellularLocation>
</comment>
<dbReference type="InterPro" id="IPR025997">
    <property type="entry name" value="SBP_2_dom"/>
</dbReference>
<evidence type="ECO:0000313" key="6">
    <source>
        <dbReference type="EMBL" id="QGZ64281.1"/>
    </source>
</evidence>
<dbReference type="Proteomes" id="UP000433577">
    <property type="component" value="Chromosome 2"/>
</dbReference>
<dbReference type="AlphaFoldDB" id="A0A7Z2JGZ5"/>